<dbReference type="EMBL" id="RWIS01000005">
    <property type="protein sequence ID" value="RSK33878.1"/>
    <property type="molecule type" value="Genomic_DNA"/>
</dbReference>
<evidence type="ECO:0000313" key="1">
    <source>
        <dbReference type="EMBL" id="RSK33878.1"/>
    </source>
</evidence>
<accession>A0A428JLP0</accession>
<dbReference type="RefSeq" id="WP_125428965.1">
    <property type="nucleotide sequence ID" value="NZ_RWIS01000005.1"/>
</dbReference>
<reference evidence="1 2" key="1">
    <citation type="submission" date="2018-12" db="EMBL/GenBank/DDBJ databases">
        <authorList>
            <person name="Feng G."/>
            <person name="Zhu H."/>
        </authorList>
    </citation>
    <scope>NUCLEOTIDE SEQUENCE [LARGE SCALE GENOMIC DNA]</scope>
    <source>
        <strain evidence="1 2">9PBR-2</strain>
    </source>
</reference>
<dbReference type="AlphaFoldDB" id="A0A428JLP0"/>
<comment type="caution">
    <text evidence="1">The sequence shown here is derived from an EMBL/GenBank/DDBJ whole genome shotgun (WGS) entry which is preliminary data.</text>
</comment>
<protein>
    <submittedName>
        <fullName evidence="1">Uncharacterized protein</fullName>
    </submittedName>
</protein>
<organism evidence="1 2">
    <name type="scientific">Hymenobacter metallilatus</name>
    <dbReference type="NCBI Taxonomy" id="2493666"/>
    <lineage>
        <taxon>Bacteria</taxon>
        <taxon>Pseudomonadati</taxon>
        <taxon>Bacteroidota</taxon>
        <taxon>Cytophagia</taxon>
        <taxon>Cytophagales</taxon>
        <taxon>Hymenobacteraceae</taxon>
        <taxon>Hymenobacter</taxon>
    </lineage>
</organism>
<evidence type="ECO:0000313" key="2">
    <source>
        <dbReference type="Proteomes" id="UP000280066"/>
    </source>
</evidence>
<proteinExistence type="predicted"/>
<dbReference type="Proteomes" id="UP000280066">
    <property type="component" value="Unassembled WGS sequence"/>
</dbReference>
<keyword evidence="2" id="KW-1185">Reference proteome</keyword>
<name>A0A428JLP0_9BACT</name>
<gene>
    <name evidence="1" type="ORF">EI290_09230</name>
</gene>
<sequence length="119" mass="13720">MSTAYNNRLSFENLNSIHCIVSLYDEQGEVADRYIEFPEQLMFRLSCIGKAYDLHVTSLISIHDDLLLNSTQCEGLIEELAFIEYITNDTLLHKYTARIQELAYTCLGNRKLKLYFGGN</sequence>